<comment type="caution">
    <text evidence="1">The sequence shown here is derived from an EMBL/GenBank/DDBJ whole genome shotgun (WGS) entry which is preliminary data.</text>
</comment>
<accession>A0A7J6X005</accession>
<keyword evidence="1" id="KW-0378">Hydrolase</keyword>
<gene>
    <name evidence="1" type="ORF">FRX31_008701</name>
</gene>
<reference evidence="1 2" key="1">
    <citation type="submission" date="2020-06" db="EMBL/GenBank/DDBJ databases">
        <title>Transcriptomic and genomic resources for Thalictrum thalictroides and T. hernandezii: Facilitating candidate gene discovery in an emerging model plant lineage.</title>
        <authorList>
            <person name="Arias T."/>
            <person name="Riano-Pachon D.M."/>
            <person name="Di Stilio V.S."/>
        </authorList>
    </citation>
    <scope>NUCLEOTIDE SEQUENCE [LARGE SCALE GENOMIC DNA]</scope>
    <source>
        <strain evidence="2">cv. WT478/WT964</strain>
        <tissue evidence="1">Leaves</tissue>
    </source>
</reference>
<keyword evidence="2" id="KW-1185">Reference proteome</keyword>
<evidence type="ECO:0000313" key="1">
    <source>
        <dbReference type="EMBL" id="KAF5201712.1"/>
    </source>
</evidence>
<dbReference type="GO" id="GO:0016787">
    <property type="term" value="F:hydrolase activity"/>
    <property type="evidence" value="ECO:0007669"/>
    <property type="project" value="UniProtKB-KW"/>
</dbReference>
<proteinExistence type="predicted"/>
<dbReference type="AlphaFoldDB" id="A0A7J6X005"/>
<name>A0A7J6X005_THATH</name>
<sequence length="65" mass="7309">DFVLNSRGSKLFTCKWVTANQEPKALIFICHGFAVHGIDYDGHRKSAGLLGYMKIRAFCKQESTC</sequence>
<dbReference type="OrthoDB" id="2498029at2759"/>
<feature type="non-terminal residue" evidence="1">
    <location>
        <position position="1"/>
    </location>
</feature>
<dbReference type="Proteomes" id="UP000554482">
    <property type="component" value="Unassembled WGS sequence"/>
</dbReference>
<protein>
    <submittedName>
        <fullName evidence="1">Alpha/beta-Hydrolases superfamily protein</fullName>
    </submittedName>
</protein>
<evidence type="ECO:0000313" key="2">
    <source>
        <dbReference type="Proteomes" id="UP000554482"/>
    </source>
</evidence>
<organism evidence="1 2">
    <name type="scientific">Thalictrum thalictroides</name>
    <name type="common">Rue-anemone</name>
    <name type="synonym">Anemone thalictroides</name>
    <dbReference type="NCBI Taxonomy" id="46969"/>
    <lineage>
        <taxon>Eukaryota</taxon>
        <taxon>Viridiplantae</taxon>
        <taxon>Streptophyta</taxon>
        <taxon>Embryophyta</taxon>
        <taxon>Tracheophyta</taxon>
        <taxon>Spermatophyta</taxon>
        <taxon>Magnoliopsida</taxon>
        <taxon>Ranunculales</taxon>
        <taxon>Ranunculaceae</taxon>
        <taxon>Thalictroideae</taxon>
        <taxon>Thalictrum</taxon>
    </lineage>
</organism>
<dbReference type="EMBL" id="JABWDY010009043">
    <property type="protein sequence ID" value="KAF5201712.1"/>
    <property type="molecule type" value="Genomic_DNA"/>
</dbReference>